<gene>
    <name evidence="5" type="ORF">ARALYDRAFT_902711</name>
</gene>
<dbReference type="GO" id="GO:0008233">
    <property type="term" value="F:peptidase activity"/>
    <property type="evidence" value="ECO:0007669"/>
    <property type="project" value="UniProtKB-KW"/>
</dbReference>
<evidence type="ECO:0000313" key="5">
    <source>
        <dbReference type="EMBL" id="EFH55845.1"/>
    </source>
</evidence>
<dbReference type="GO" id="GO:0005576">
    <property type="term" value="C:extracellular region"/>
    <property type="evidence" value="ECO:0007669"/>
    <property type="project" value="TreeGrafter"/>
</dbReference>
<dbReference type="InterPro" id="IPR051708">
    <property type="entry name" value="Plant_Aspart_Prot_A1"/>
</dbReference>
<dbReference type="STRING" id="81972.D7LIM6"/>
<evidence type="ECO:0000256" key="3">
    <source>
        <dbReference type="ARBA" id="ARBA00022801"/>
    </source>
</evidence>
<dbReference type="Pfam" id="PF14543">
    <property type="entry name" value="TAXi_N"/>
    <property type="match status" value="1"/>
</dbReference>
<keyword evidence="3" id="KW-0378">Hydrolase</keyword>
<keyword evidence="2" id="KW-0645">Protease</keyword>
<evidence type="ECO:0000259" key="4">
    <source>
        <dbReference type="Pfam" id="PF14543"/>
    </source>
</evidence>
<evidence type="ECO:0000256" key="1">
    <source>
        <dbReference type="ARBA" id="ARBA00007447"/>
    </source>
</evidence>
<keyword evidence="6" id="KW-1185">Reference proteome</keyword>
<evidence type="ECO:0000256" key="2">
    <source>
        <dbReference type="ARBA" id="ARBA00022670"/>
    </source>
</evidence>
<dbReference type="PANTHER" id="PTHR47967:SF128">
    <property type="entry name" value="ASPARTIC PROTEINASE CDR1-LIKE"/>
    <property type="match status" value="1"/>
</dbReference>
<name>D7LIM6_ARALL</name>
<dbReference type="SUPFAM" id="SSF50630">
    <property type="entry name" value="Acid proteases"/>
    <property type="match status" value="1"/>
</dbReference>
<protein>
    <recommendedName>
        <fullName evidence="4">Xylanase inhibitor N-terminal domain-containing protein</fullName>
    </recommendedName>
</protein>
<dbReference type="Proteomes" id="UP000008694">
    <property type="component" value="Unassembled WGS sequence"/>
</dbReference>
<comment type="similarity">
    <text evidence="1">Belongs to the peptidase A1 family.</text>
</comment>
<dbReference type="InterPro" id="IPR021109">
    <property type="entry name" value="Peptidase_aspartic_dom_sf"/>
</dbReference>
<dbReference type="InterPro" id="IPR032861">
    <property type="entry name" value="TAXi_N"/>
</dbReference>
<dbReference type="Gramene" id="scaffold_402212.1">
    <property type="protein sequence ID" value="scaffold_402212.1"/>
    <property type="gene ID" value="scaffold_402212.1"/>
</dbReference>
<accession>D7LIM6</accession>
<dbReference type="HOGENOM" id="CLU_1689118_0_0_1"/>
<dbReference type="EMBL" id="GL348716">
    <property type="protein sequence ID" value="EFH55845.1"/>
    <property type="molecule type" value="Genomic_DNA"/>
</dbReference>
<sequence length="156" mass="17033">MFIFSFQYVLTDGFMGFELGLSRVLSHFCFLIIFSGPPVSFPVNVFGCGYNNGGTFDETGSGIIGPGGCHFSLISQLSSSISKKFSYCLSHKSATTNGTSVINLGTNSIPSSLSKDSCVISTPLVDKEPRTHYYLTLKLKALRREEKDSVHRNEVV</sequence>
<dbReference type="Gene3D" id="2.40.70.10">
    <property type="entry name" value="Acid Proteases"/>
    <property type="match status" value="1"/>
</dbReference>
<proteinExistence type="inferred from homology"/>
<organism evidence="6">
    <name type="scientific">Arabidopsis lyrata subsp. lyrata</name>
    <name type="common">Lyre-leaved rock-cress</name>
    <dbReference type="NCBI Taxonomy" id="81972"/>
    <lineage>
        <taxon>Eukaryota</taxon>
        <taxon>Viridiplantae</taxon>
        <taxon>Streptophyta</taxon>
        <taxon>Embryophyta</taxon>
        <taxon>Tracheophyta</taxon>
        <taxon>Spermatophyta</taxon>
        <taxon>Magnoliopsida</taxon>
        <taxon>eudicotyledons</taxon>
        <taxon>Gunneridae</taxon>
        <taxon>Pentapetalae</taxon>
        <taxon>rosids</taxon>
        <taxon>malvids</taxon>
        <taxon>Brassicales</taxon>
        <taxon>Brassicaceae</taxon>
        <taxon>Camelineae</taxon>
        <taxon>Arabidopsis</taxon>
    </lineage>
</organism>
<evidence type="ECO:0000313" key="6">
    <source>
        <dbReference type="Proteomes" id="UP000008694"/>
    </source>
</evidence>
<feature type="domain" description="Xylanase inhibitor N-terminal" evidence="4">
    <location>
        <begin position="35"/>
        <end position="105"/>
    </location>
</feature>
<dbReference type="eggNOG" id="KOG1339">
    <property type="taxonomic scope" value="Eukaryota"/>
</dbReference>
<dbReference type="AlphaFoldDB" id="D7LIM6"/>
<dbReference type="GO" id="GO:0006508">
    <property type="term" value="P:proteolysis"/>
    <property type="evidence" value="ECO:0007669"/>
    <property type="project" value="UniProtKB-KW"/>
</dbReference>
<dbReference type="PANTHER" id="PTHR47967">
    <property type="entry name" value="OS07G0603500 PROTEIN-RELATED"/>
    <property type="match status" value="1"/>
</dbReference>
<reference evidence="6" key="1">
    <citation type="journal article" date="2011" name="Nat. Genet.">
        <title>The Arabidopsis lyrata genome sequence and the basis of rapid genome size change.</title>
        <authorList>
            <person name="Hu T.T."/>
            <person name="Pattyn P."/>
            <person name="Bakker E.G."/>
            <person name="Cao J."/>
            <person name="Cheng J.-F."/>
            <person name="Clark R.M."/>
            <person name="Fahlgren N."/>
            <person name="Fawcett J.A."/>
            <person name="Grimwood J."/>
            <person name="Gundlach H."/>
            <person name="Haberer G."/>
            <person name="Hollister J.D."/>
            <person name="Ossowski S."/>
            <person name="Ottilar R.P."/>
            <person name="Salamov A.A."/>
            <person name="Schneeberger K."/>
            <person name="Spannagl M."/>
            <person name="Wang X."/>
            <person name="Yang L."/>
            <person name="Nasrallah M.E."/>
            <person name="Bergelson J."/>
            <person name="Carrington J.C."/>
            <person name="Gaut B.S."/>
            <person name="Schmutz J."/>
            <person name="Mayer K.F.X."/>
            <person name="Van de Peer Y."/>
            <person name="Grigoriev I.V."/>
            <person name="Nordborg M."/>
            <person name="Weigel D."/>
            <person name="Guo Y.-L."/>
        </authorList>
    </citation>
    <scope>NUCLEOTIDE SEQUENCE [LARGE SCALE GENOMIC DNA]</scope>
    <source>
        <strain evidence="6">cv. MN47</strain>
    </source>
</reference>